<dbReference type="InterPro" id="IPR027444">
    <property type="entry name" value="H-NS_C_dom"/>
</dbReference>
<dbReference type="Pfam" id="PF00816">
    <property type="entry name" value="Histone_HNS"/>
    <property type="match status" value="1"/>
</dbReference>
<feature type="region of interest" description="Disordered" evidence="1">
    <location>
        <begin position="103"/>
        <end position="123"/>
    </location>
</feature>
<accession>A0A1I7ECQ9</accession>
<evidence type="ECO:0000313" key="3">
    <source>
        <dbReference type="EMBL" id="SFU21643.1"/>
    </source>
</evidence>
<keyword evidence="3" id="KW-0238">DNA-binding</keyword>
<dbReference type="Proteomes" id="UP000198844">
    <property type="component" value="Unassembled WGS sequence"/>
</dbReference>
<evidence type="ECO:0000313" key="4">
    <source>
        <dbReference type="Proteomes" id="UP000198844"/>
    </source>
</evidence>
<organism evidence="3 4">
    <name type="scientific">Paraburkholderia aspalathi</name>
    <dbReference type="NCBI Taxonomy" id="1324617"/>
    <lineage>
        <taxon>Bacteria</taxon>
        <taxon>Pseudomonadati</taxon>
        <taxon>Pseudomonadota</taxon>
        <taxon>Betaproteobacteria</taxon>
        <taxon>Burkholderiales</taxon>
        <taxon>Burkholderiaceae</taxon>
        <taxon>Paraburkholderia</taxon>
    </lineage>
</organism>
<reference evidence="3 4" key="1">
    <citation type="submission" date="2016-10" db="EMBL/GenBank/DDBJ databases">
        <authorList>
            <person name="de Groot N.N."/>
        </authorList>
    </citation>
    <scope>NUCLEOTIDE SEQUENCE [LARGE SCALE GENOMIC DNA]</scope>
    <source>
        <strain evidence="3 4">LMG 27731</strain>
    </source>
</reference>
<evidence type="ECO:0000256" key="1">
    <source>
        <dbReference type="SAM" id="MobiDB-lite"/>
    </source>
</evidence>
<name>A0A1I7ECQ9_9BURK</name>
<gene>
    <name evidence="3" type="ORF">SAMN05192563_1016157</name>
</gene>
<dbReference type="GO" id="GO:0003677">
    <property type="term" value="F:DNA binding"/>
    <property type="evidence" value="ECO:0007669"/>
    <property type="project" value="UniProtKB-KW"/>
</dbReference>
<evidence type="ECO:0000259" key="2">
    <source>
        <dbReference type="Pfam" id="PF00816"/>
    </source>
</evidence>
<dbReference type="Gene3D" id="4.10.430.10">
    <property type="entry name" value="Histone-like protein H-NS, C-terminal domain"/>
    <property type="match status" value="1"/>
</dbReference>
<proteinExistence type="predicted"/>
<protein>
    <submittedName>
        <fullName evidence="3">DNA-binding protein H-NS</fullName>
    </submittedName>
</protein>
<dbReference type="EMBL" id="FPBH01000016">
    <property type="protein sequence ID" value="SFU21643.1"/>
    <property type="molecule type" value="Genomic_DNA"/>
</dbReference>
<feature type="domain" description="DNA-binding protein H-NS-like C-terminal" evidence="2">
    <location>
        <begin position="69"/>
        <end position="104"/>
    </location>
</feature>
<dbReference type="SUPFAM" id="SSF81273">
    <property type="entry name" value="H-NS histone-like proteins"/>
    <property type="match status" value="1"/>
</dbReference>
<feature type="region of interest" description="Disordered" evidence="1">
    <location>
        <begin position="1"/>
        <end position="32"/>
    </location>
</feature>
<sequence>MFKSSGSSARRRDDTRPLRGWNFEGETDMDEQKRQSMIAYLRRKMAKVGIKVGDVALAIAEERAHRKSARYRNAFGDTWDGKGDMPQWLRQATSAGQSLAHFAVEKSSTSTSRGRPAIDWSRDPFAGTRLATVRPS</sequence>
<dbReference type="InterPro" id="IPR037150">
    <property type="entry name" value="H-NS_C_dom_sf"/>
</dbReference>
<dbReference type="AlphaFoldDB" id="A0A1I7ECQ9"/>